<evidence type="ECO:0000313" key="2">
    <source>
        <dbReference type="Proteomes" id="UP000051927"/>
    </source>
</evidence>
<dbReference type="EMBL" id="JQCP01000004">
    <property type="protein sequence ID" value="KRO01528.1"/>
    <property type="molecule type" value="Genomic_DNA"/>
</dbReference>
<dbReference type="GeneID" id="84904886"/>
<accession>A0ABR5PYF5</accession>
<gene>
    <name evidence="1" type="ORF">IV60_GL001399</name>
</gene>
<name>A0ABR5PYF5_9ACTN</name>
<dbReference type="Proteomes" id="UP000051927">
    <property type="component" value="Unassembled WGS sequence"/>
</dbReference>
<organism evidence="1 2">
    <name type="scientific">Lancefieldella rimae</name>
    <dbReference type="NCBI Taxonomy" id="1383"/>
    <lineage>
        <taxon>Bacteria</taxon>
        <taxon>Bacillati</taxon>
        <taxon>Actinomycetota</taxon>
        <taxon>Coriobacteriia</taxon>
        <taxon>Coriobacteriales</taxon>
        <taxon>Atopobiaceae</taxon>
        <taxon>Lancefieldella</taxon>
    </lineage>
</organism>
<dbReference type="RefSeq" id="WP_003150011.1">
    <property type="nucleotide sequence ID" value="NZ_JQCP01000004.1"/>
</dbReference>
<dbReference type="Gene3D" id="2.40.30.200">
    <property type="match status" value="1"/>
</dbReference>
<proteinExistence type="predicted"/>
<keyword evidence="2" id="KW-1185">Reference proteome</keyword>
<sequence length="287" mass="32876">MKYEGYELTVDGTPLCETYGLVLDSYSDKPPALKTAKVAIPGRDGTLDLSEWLTGAPVYNDRTIECILYPVETFNWLDIEDCLTRFRNFLHGRRFSFVPSWDADYTYTGRFSVATQKLYDQTVEIKLQITCEPYKSKGIIEYLLNGELGKTYTLNGPAKETVPIVTCTSPTIINLNGQSFVFEPGTWTNEDMVLHHGKNIVHVNTTLDYGKAVWTDYTGDTWDKYAGFRLGYLVRAGTNRLKSLKWSELQVRTWDQLHGTWRENIYVGDTEAHEGNDVKLTFEWKDI</sequence>
<comment type="caution">
    <text evidence="1">The sequence shown here is derived from an EMBL/GenBank/DDBJ whole genome shotgun (WGS) entry which is preliminary data.</text>
</comment>
<protein>
    <submittedName>
        <fullName evidence="1">Uncharacterized protein</fullName>
    </submittedName>
</protein>
<evidence type="ECO:0000313" key="1">
    <source>
        <dbReference type="EMBL" id="KRO01528.1"/>
    </source>
</evidence>
<reference evidence="1 2" key="1">
    <citation type="journal article" date="2015" name="Genome Announc.">
        <title>Expanding the biotechnology potential of lactobacilli through comparative genomics of 213 strains and associated genera.</title>
        <authorList>
            <person name="Sun Z."/>
            <person name="Harris H.M."/>
            <person name="McCann A."/>
            <person name="Guo C."/>
            <person name="Argimon S."/>
            <person name="Zhang W."/>
            <person name="Yang X."/>
            <person name="Jeffery I.B."/>
            <person name="Cooney J.C."/>
            <person name="Kagawa T.F."/>
            <person name="Liu W."/>
            <person name="Song Y."/>
            <person name="Salvetti E."/>
            <person name="Wrobel A."/>
            <person name="Rasinkangas P."/>
            <person name="Parkhill J."/>
            <person name="Rea M.C."/>
            <person name="O'Sullivan O."/>
            <person name="Ritari J."/>
            <person name="Douillard F.P."/>
            <person name="Paul Ross R."/>
            <person name="Yang R."/>
            <person name="Briner A.E."/>
            <person name="Felis G.E."/>
            <person name="de Vos W.M."/>
            <person name="Barrangou R."/>
            <person name="Klaenhammer T.R."/>
            <person name="Caufield P.W."/>
            <person name="Cui Y."/>
            <person name="Zhang H."/>
            <person name="O'Toole P.W."/>
        </authorList>
    </citation>
    <scope>NUCLEOTIDE SEQUENCE [LARGE SCALE GENOMIC DNA]</scope>
    <source>
        <strain evidence="1 2">DSM 7090</strain>
    </source>
</reference>